<organism evidence="3 4">
    <name type="scientific">Luteococcus japonicus LSP_Lj1</name>
    <dbReference type="NCBI Taxonomy" id="1255658"/>
    <lineage>
        <taxon>Bacteria</taxon>
        <taxon>Bacillati</taxon>
        <taxon>Actinomycetota</taxon>
        <taxon>Actinomycetes</taxon>
        <taxon>Propionibacteriales</taxon>
        <taxon>Propionibacteriaceae</taxon>
        <taxon>Luteococcus</taxon>
    </lineage>
</organism>
<dbReference type="Pfam" id="PF02655">
    <property type="entry name" value="ATP-grasp_3"/>
    <property type="match status" value="1"/>
</dbReference>
<dbReference type="InterPro" id="IPR003806">
    <property type="entry name" value="ATP-grasp_PylC-type"/>
</dbReference>
<dbReference type="RefSeq" id="WP_143813980.1">
    <property type="nucleotide sequence ID" value="NZ_FUKQ01000044.1"/>
</dbReference>
<keyword evidence="1" id="KW-0547">Nucleotide-binding</keyword>
<dbReference type="GO" id="GO:0046872">
    <property type="term" value="F:metal ion binding"/>
    <property type="evidence" value="ECO:0007669"/>
    <property type="project" value="InterPro"/>
</dbReference>
<dbReference type="PROSITE" id="PS50975">
    <property type="entry name" value="ATP_GRASP"/>
    <property type="match status" value="1"/>
</dbReference>
<name>A0A1R4K4Z7_9ACTN</name>
<dbReference type="SUPFAM" id="SSF56059">
    <property type="entry name" value="Glutathione synthetase ATP-binding domain-like"/>
    <property type="match status" value="1"/>
</dbReference>
<evidence type="ECO:0000313" key="4">
    <source>
        <dbReference type="Proteomes" id="UP000188342"/>
    </source>
</evidence>
<dbReference type="GO" id="GO:0005524">
    <property type="term" value="F:ATP binding"/>
    <property type="evidence" value="ECO:0007669"/>
    <property type="project" value="UniProtKB-UniRule"/>
</dbReference>
<evidence type="ECO:0000259" key="2">
    <source>
        <dbReference type="PROSITE" id="PS50975"/>
    </source>
</evidence>
<evidence type="ECO:0000256" key="1">
    <source>
        <dbReference type="PROSITE-ProRule" id="PRU00409"/>
    </source>
</evidence>
<feature type="domain" description="ATP-grasp" evidence="2">
    <location>
        <begin position="127"/>
        <end position="307"/>
    </location>
</feature>
<gene>
    <name evidence="3" type="ORF">FM114_11425</name>
</gene>
<dbReference type="STRING" id="1255658.FM114_11425"/>
<keyword evidence="1" id="KW-0067">ATP-binding</keyword>
<proteinExistence type="predicted"/>
<reference evidence="3 4" key="1">
    <citation type="submission" date="2017-02" db="EMBL/GenBank/DDBJ databases">
        <authorList>
            <person name="Peterson S.W."/>
        </authorList>
    </citation>
    <scope>NUCLEOTIDE SEQUENCE [LARGE SCALE GENOMIC DNA]</scope>
    <source>
        <strain evidence="3 4">LSP_Lj1</strain>
    </source>
</reference>
<dbReference type="Gene3D" id="3.30.470.20">
    <property type="entry name" value="ATP-grasp fold, B domain"/>
    <property type="match status" value="1"/>
</dbReference>
<evidence type="ECO:0000313" key="3">
    <source>
        <dbReference type="EMBL" id="SJN39244.1"/>
    </source>
</evidence>
<dbReference type="EMBL" id="FUKQ01000044">
    <property type="protein sequence ID" value="SJN39244.1"/>
    <property type="molecule type" value="Genomic_DNA"/>
</dbReference>
<accession>A0A1R4K4Z7</accession>
<protein>
    <recommendedName>
        <fullName evidence="2">ATP-grasp domain-containing protein</fullName>
    </recommendedName>
</protein>
<dbReference type="Proteomes" id="UP000188342">
    <property type="component" value="Unassembled WGS sequence"/>
</dbReference>
<sequence>MPTPMSAEQSASRPMVVFVDLGTMLSFDQLAACLHRRGIEVVHVTVADNLLARVSSRVLYDQSHYFSTPEDLDSILGALPAERVVDVQCPEFLLDDVIHAAHRAGFPGRVVEALEHRFAWRDKLVVSRALTEEGLPVPPVEPLLGLSGPQLVHDLGLPLVIKQRIGSGGEGVRIVSDVAQLDGVVDELGGDPEQLYAERFEPGETLCYAAAYHDGVVTEHAVYRTIQATAAEGPSSTIEVTDDPEVARVGDLLVRQMKGLGLVNLDLVRDKQGTPQVVDVNLRAWHSIVALGAAGHHFVESYLECLGVDFAQPRRPRPLHGREVHVFPDQTPRTGARWPAVRRFVGDWAEQRRVLPAKYVAVQLLLFLRRLL</sequence>
<dbReference type="AlphaFoldDB" id="A0A1R4K4Z7"/>
<keyword evidence="4" id="KW-1185">Reference proteome</keyword>
<dbReference type="InterPro" id="IPR011761">
    <property type="entry name" value="ATP-grasp"/>
</dbReference>